<evidence type="ECO:0000256" key="1">
    <source>
        <dbReference type="SAM" id="MobiDB-lite"/>
    </source>
</evidence>
<feature type="compositionally biased region" description="Basic and acidic residues" evidence="1">
    <location>
        <begin position="61"/>
        <end position="76"/>
    </location>
</feature>
<dbReference type="Proteomes" id="UP000178848">
    <property type="component" value="Unassembled WGS sequence"/>
</dbReference>
<evidence type="ECO:0000313" key="2">
    <source>
        <dbReference type="EMBL" id="OGM81218.1"/>
    </source>
</evidence>
<dbReference type="AlphaFoldDB" id="A0A1F8CZR4"/>
<accession>A0A1F8CZR4</accession>
<proteinExistence type="predicted"/>
<feature type="region of interest" description="Disordered" evidence="1">
    <location>
        <begin position="1"/>
        <end position="76"/>
    </location>
</feature>
<feature type="region of interest" description="Disordered" evidence="1">
    <location>
        <begin position="89"/>
        <end position="152"/>
    </location>
</feature>
<feature type="compositionally biased region" description="Basic and acidic residues" evidence="1">
    <location>
        <begin position="19"/>
        <end position="29"/>
    </location>
</feature>
<sequence>MTKIMSDVGKTTKQLAQDAARKIAKEPFEVLKTAGRQVSGMEAGEPASQETSQTSEPQGPKPEERALSQKIKEKDTRLIQALETEIKEIREKKERQEEEEKIQVAQDAQKEEQPKTLVEPVAKKGRKLFGFGQKGQAEKLQTRVEKPIPPSG</sequence>
<gene>
    <name evidence="2" type="ORF">A2361_02630</name>
</gene>
<reference evidence="2 3" key="1">
    <citation type="journal article" date="2016" name="Nat. Commun.">
        <title>Thousands of microbial genomes shed light on interconnected biogeochemical processes in an aquifer system.</title>
        <authorList>
            <person name="Anantharaman K."/>
            <person name="Brown C.T."/>
            <person name="Hug L.A."/>
            <person name="Sharon I."/>
            <person name="Castelle C.J."/>
            <person name="Probst A.J."/>
            <person name="Thomas B.C."/>
            <person name="Singh A."/>
            <person name="Wilkins M.J."/>
            <person name="Karaoz U."/>
            <person name="Brodie E.L."/>
            <person name="Williams K.H."/>
            <person name="Hubbard S.S."/>
            <person name="Banfield J.F."/>
        </authorList>
    </citation>
    <scope>NUCLEOTIDE SEQUENCE [LARGE SCALE GENOMIC DNA]</scope>
</reference>
<feature type="compositionally biased region" description="Polar residues" evidence="1">
    <location>
        <begin position="48"/>
        <end position="57"/>
    </location>
</feature>
<feature type="compositionally biased region" description="Basic and acidic residues" evidence="1">
    <location>
        <begin position="89"/>
        <end position="114"/>
    </location>
</feature>
<comment type="caution">
    <text evidence="2">The sequence shown here is derived from an EMBL/GenBank/DDBJ whole genome shotgun (WGS) entry which is preliminary data.</text>
</comment>
<dbReference type="EMBL" id="MGHZ01000014">
    <property type="protein sequence ID" value="OGM81218.1"/>
    <property type="molecule type" value="Genomic_DNA"/>
</dbReference>
<organism evidence="2 3">
    <name type="scientific">Candidatus Woesebacteria bacterium RIFOXYB1_FULL_40_26</name>
    <dbReference type="NCBI Taxonomy" id="1802539"/>
    <lineage>
        <taxon>Bacteria</taxon>
        <taxon>Candidatus Woeseibacteriota</taxon>
    </lineage>
</organism>
<name>A0A1F8CZR4_9BACT</name>
<feature type="compositionally biased region" description="Basic and acidic residues" evidence="1">
    <location>
        <begin position="136"/>
        <end position="146"/>
    </location>
</feature>
<protein>
    <submittedName>
        <fullName evidence="2">Uncharacterized protein</fullName>
    </submittedName>
</protein>
<evidence type="ECO:0000313" key="3">
    <source>
        <dbReference type="Proteomes" id="UP000178848"/>
    </source>
</evidence>